<reference evidence="2 3" key="1">
    <citation type="submission" date="2016-06" db="EMBL/GenBank/DDBJ databases">
        <title>Evolution of pathogenesis and genome organization in the Tremellales.</title>
        <authorList>
            <person name="Cuomo C."/>
            <person name="Litvintseva A."/>
            <person name="Heitman J."/>
            <person name="Chen Y."/>
            <person name="Sun S."/>
            <person name="Springer D."/>
            <person name="Dromer F."/>
            <person name="Young S."/>
            <person name="Zeng Q."/>
            <person name="Chapman S."/>
            <person name="Gujja S."/>
            <person name="Saif S."/>
            <person name="Birren B."/>
        </authorList>
    </citation>
    <scope>NUCLEOTIDE SEQUENCE [LARGE SCALE GENOMIC DNA]</scope>
    <source>
        <strain evidence="2 3">ATCC 28783</strain>
    </source>
</reference>
<accession>A0A4Q1BLZ6</accession>
<organism evidence="2 3">
    <name type="scientific">Tremella mesenterica</name>
    <name type="common">Jelly fungus</name>
    <dbReference type="NCBI Taxonomy" id="5217"/>
    <lineage>
        <taxon>Eukaryota</taxon>
        <taxon>Fungi</taxon>
        <taxon>Dikarya</taxon>
        <taxon>Basidiomycota</taxon>
        <taxon>Agaricomycotina</taxon>
        <taxon>Tremellomycetes</taxon>
        <taxon>Tremellales</taxon>
        <taxon>Tremellaceae</taxon>
        <taxon>Tremella</taxon>
    </lineage>
</organism>
<evidence type="ECO:0000256" key="1">
    <source>
        <dbReference type="SAM" id="MobiDB-lite"/>
    </source>
</evidence>
<sequence length="162" mass="18857">MDVPLEDFWRLYKIIGSDLCPPSGKRGGPIVRFNRCCHALRMLRDDADGSRRELALERLRETRARYRNEEFAVGEWQCDEYEKAIEGQSEAMLLYKERMTEEVRSEGFADEEEVEERVEDEERQGVEVLMPNELATVASGEQRIKTITPSSNLNADNMWDHL</sequence>
<feature type="compositionally biased region" description="Acidic residues" evidence="1">
    <location>
        <begin position="108"/>
        <end position="122"/>
    </location>
</feature>
<dbReference type="EMBL" id="SDIL01000041">
    <property type="protein sequence ID" value="RXK38833.1"/>
    <property type="molecule type" value="Genomic_DNA"/>
</dbReference>
<keyword evidence="3" id="KW-1185">Reference proteome</keyword>
<dbReference type="VEuPathDB" id="FungiDB:TREMEDRAFT_61471"/>
<evidence type="ECO:0000313" key="3">
    <source>
        <dbReference type="Proteomes" id="UP000289152"/>
    </source>
</evidence>
<dbReference type="Proteomes" id="UP000289152">
    <property type="component" value="Unassembled WGS sequence"/>
</dbReference>
<dbReference type="InParanoid" id="A0A4Q1BLZ6"/>
<dbReference type="AlphaFoldDB" id="A0A4Q1BLZ6"/>
<comment type="caution">
    <text evidence="2">The sequence shown here is derived from an EMBL/GenBank/DDBJ whole genome shotgun (WGS) entry which is preliminary data.</text>
</comment>
<proteinExistence type="predicted"/>
<name>A0A4Q1BLZ6_TREME</name>
<protein>
    <submittedName>
        <fullName evidence="2">Uncharacterized protein</fullName>
    </submittedName>
</protein>
<feature type="region of interest" description="Disordered" evidence="1">
    <location>
        <begin position="104"/>
        <end position="123"/>
    </location>
</feature>
<evidence type="ECO:0000313" key="2">
    <source>
        <dbReference type="EMBL" id="RXK38833.1"/>
    </source>
</evidence>
<gene>
    <name evidence="2" type="ORF">M231_03889</name>
</gene>